<reference evidence="2" key="1">
    <citation type="journal article" date="2019" name="Int. J. Syst. Evol. Microbiol.">
        <title>The Global Catalogue of Microorganisms (GCM) 10K type strain sequencing project: providing services to taxonomists for standard genome sequencing and annotation.</title>
        <authorList>
            <consortium name="The Broad Institute Genomics Platform"/>
            <consortium name="The Broad Institute Genome Sequencing Center for Infectious Disease"/>
            <person name="Wu L."/>
            <person name="Ma J."/>
        </authorList>
    </citation>
    <scope>NUCLEOTIDE SEQUENCE [LARGE SCALE GENOMIC DNA]</scope>
    <source>
        <strain evidence="2">CCTCC AB 2017081</strain>
    </source>
</reference>
<protein>
    <submittedName>
        <fullName evidence="1">DUF3800 domain-containing protein</fullName>
    </submittedName>
</protein>
<dbReference type="RefSeq" id="WP_322473469.1">
    <property type="nucleotide sequence ID" value="NZ_JBHRZG010000004.1"/>
</dbReference>
<accession>A0ABV7Z6V9</accession>
<keyword evidence="2" id="KW-1185">Reference proteome</keyword>
<name>A0ABV7Z6V9_9DEIO</name>
<comment type="caution">
    <text evidence="1">The sequence shown here is derived from an EMBL/GenBank/DDBJ whole genome shotgun (WGS) entry which is preliminary data.</text>
</comment>
<evidence type="ECO:0000313" key="1">
    <source>
        <dbReference type="EMBL" id="MFC3832048.1"/>
    </source>
</evidence>
<organism evidence="1 2">
    <name type="scientific">Deinococcus rufus</name>
    <dbReference type="NCBI Taxonomy" id="2136097"/>
    <lineage>
        <taxon>Bacteria</taxon>
        <taxon>Thermotogati</taxon>
        <taxon>Deinococcota</taxon>
        <taxon>Deinococci</taxon>
        <taxon>Deinococcales</taxon>
        <taxon>Deinococcaceae</taxon>
        <taxon>Deinococcus</taxon>
    </lineage>
</organism>
<proteinExistence type="predicted"/>
<gene>
    <name evidence="1" type="ORF">ACFOSB_04200</name>
</gene>
<dbReference type="Pfam" id="PF12686">
    <property type="entry name" value="DUF3800"/>
    <property type="match status" value="1"/>
</dbReference>
<dbReference type="Proteomes" id="UP001595803">
    <property type="component" value="Unassembled WGS sequence"/>
</dbReference>
<evidence type="ECO:0000313" key="2">
    <source>
        <dbReference type="Proteomes" id="UP001595803"/>
    </source>
</evidence>
<dbReference type="InterPro" id="IPR024524">
    <property type="entry name" value="DUF3800"/>
</dbReference>
<sequence length="232" mass="26951">MGLMEVYCDESRLELLGGTKSSGKYLAIGSIWIPSERRSELKGVLNSWKSLHAIPRSREIKWTQIGAKKLDAYLDLARYLFRYDFCQFRVIIIDSKIIDIDRFHDGNKELAFYKMYYQLLVHRIQKNQDYRIFLDSKTNRLGPKRVADLRKYLRLRTGSNLELQTVDSADQVLIQYADILTGAVCASANNLPMSDSKRRFIDEIKTILGRPIHQRTTATVEKFNVFRFPMGS</sequence>
<dbReference type="EMBL" id="JBHRZG010000004">
    <property type="protein sequence ID" value="MFC3832048.1"/>
    <property type="molecule type" value="Genomic_DNA"/>
</dbReference>